<accession>A0A9X0RAM3</accession>
<keyword evidence="2" id="KW-1185">Reference proteome</keyword>
<dbReference type="PANTHER" id="PTHR35849:SF1">
    <property type="entry name" value="INTERMEMBRANE PHOSPHOLIPID TRANSPORT SYSTEM BINDING PROTEIN MLAB"/>
    <property type="match status" value="1"/>
</dbReference>
<dbReference type="CDD" id="cd07043">
    <property type="entry name" value="STAS_anti-anti-sigma_factors"/>
    <property type="match status" value="1"/>
</dbReference>
<dbReference type="Gene3D" id="3.30.750.24">
    <property type="entry name" value="STAS domain"/>
    <property type="match status" value="1"/>
</dbReference>
<protein>
    <submittedName>
        <fullName evidence="1">STAS domain-containing protein</fullName>
    </submittedName>
</protein>
<organism evidence="1 2">
    <name type="scientific">Vibrio metschnikovii</name>
    <dbReference type="NCBI Taxonomy" id="28172"/>
    <lineage>
        <taxon>Bacteria</taxon>
        <taxon>Pseudomonadati</taxon>
        <taxon>Pseudomonadota</taxon>
        <taxon>Gammaproteobacteria</taxon>
        <taxon>Vibrionales</taxon>
        <taxon>Vibrionaceae</taxon>
        <taxon>Vibrio</taxon>
    </lineage>
</organism>
<gene>
    <name evidence="1" type="ORF">H8Q88_13065</name>
</gene>
<reference evidence="1" key="1">
    <citation type="submission" date="2020-08" db="EMBL/GenBank/DDBJ databases">
        <title>Genome Sequencing and Pan-Genome Analysis of Migratory bird Vibrio Strains, Inner Mongolia.</title>
        <authorList>
            <person name="Zheng L."/>
        </authorList>
    </citation>
    <scope>NUCLEOTIDE SEQUENCE</scope>
    <source>
        <strain evidence="1">M13F</strain>
    </source>
</reference>
<dbReference type="SUPFAM" id="SSF52091">
    <property type="entry name" value="SpoIIaa-like"/>
    <property type="match status" value="1"/>
</dbReference>
<dbReference type="RefSeq" id="WP_040904013.1">
    <property type="nucleotide sequence ID" value="NZ_CAWQCL010000067.1"/>
</dbReference>
<dbReference type="GeneID" id="79888722"/>
<evidence type="ECO:0000313" key="1">
    <source>
        <dbReference type="EMBL" id="MBC5851836.1"/>
    </source>
</evidence>
<dbReference type="InterPro" id="IPR002645">
    <property type="entry name" value="STAS_dom"/>
</dbReference>
<sequence>MSEQWQMTNPEHALLKGALDRETVPNLWRHLQTWQPTALQCEISLAEVQRIDSAGMVMLIHLIEHAKTQNCHIMLSFVPQQLRTLFQLSNIEAMMAQHIQPLAGVNCG</sequence>
<dbReference type="InterPro" id="IPR058548">
    <property type="entry name" value="MlaB-like_STAS"/>
</dbReference>
<dbReference type="Pfam" id="PF13466">
    <property type="entry name" value="STAS_2"/>
    <property type="match status" value="1"/>
</dbReference>
<dbReference type="AlphaFoldDB" id="A0A9X0RAM3"/>
<dbReference type="PROSITE" id="PS50801">
    <property type="entry name" value="STAS"/>
    <property type="match status" value="1"/>
</dbReference>
<dbReference type="PANTHER" id="PTHR35849">
    <property type="entry name" value="BLR2341 PROTEIN"/>
    <property type="match status" value="1"/>
</dbReference>
<name>A0A9X0RAM3_VIBME</name>
<proteinExistence type="predicted"/>
<dbReference type="EMBL" id="JACRUP010000008">
    <property type="protein sequence ID" value="MBC5851836.1"/>
    <property type="molecule type" value="Genomic_DNA"/>
</dbReference>
<dbReference type="InterPro" id="IPR036513">
    <property type="entry name" value="STAS_dom_sf"/>
</dbReference>
<evidence type="ECO:0000313" key="2">
    <source>
        <dbReference type="Proteomes" id="UP000615796"/>
    </source>
</evidence>
<dbReference type="Proteomes" id="UP000615796">
    <property type="component" value="Unassembled WGS sequence"/>
</dbReference>
<dbReference type="OrthoDB" id="5900662at2"/>
<comment type="caution">
    <text evidence="1">The sequence shown here is derived from an EMBL/GenBank/DDBJ whole genome shotgun (WGS) entry which is preliminary data.</text>
</comment>
<dbReference type="InterPro" id="IPR052746">
    <property type="entry name" value="MlaB_ABC_Transporter"/>
</dbReference>